<dbReference type="InterPro" id="IPR036390">
    <property type="entry name" value="WH_DNA-bd_sf"/>
</dbReference>
<dbReference type="Pfam" id="PF00126">
    <property type="entry name" value="HTH_1"/>
    <property type="match status" value="1"/>
</dbReference>
<dbReference type="GO" id="GO:0003677">
    <property type="term" value="F:DNA binding"/>
    <property type="evidence" value="ECO:0007669"/>
    <property type="project" value="UniProtKB-KW"/>
</dbReference>
<dbReference type="InterPro" id="IPR036388">
    <property type="entry name" value="WH-like_DNA-bd_sf"/>
</dbReference>
<evidence type="ECO:0000259" key="5">
    <source>
        <dbReference type="PROSITE" id="PS50931"/>
    </source>
</evidence>
<dbReference type="PROSITE" id="PS50931">
    <property type="entry name" value="HTH_LYSR"/>
    <property type="match status" value="1"/>
</dbReference>
<evidence type="ECO:0000256" key="1">
    <source>
        <dbReference type="ARBA" id="ARBA00009437"/>
    </source>
</evidence>
<dbReference type="SUPFAM" id="SSF53850">
    <property type="entry name" value="Periplasmic binding protein-like II"/>
    <property type="match status" value="1"/>
</dbReference>
<dbReference type="Gene3D" id="3.40.190.10">
    <property type="entry name" value="Periplasmic binding protein-like II"/>
    <property type="match status" value="2"/>
</dbReference>
<name>A0A975D6Z6_9SPHN</name>
<evidence type="ECO:0000256" key="2">
    <source>
        <dbReference type="ARBA" id="ARBA00023015"/>
    </source>
</evidence>
<dbReference type="InterPro" id="IPR005119">
    <property type="entry name" value="LysR_subst-bd"/>
</dbReference>
<dbReference type="PANTHER" id="PTHR30118">
    <property type="entry name" value="HTH-TYPE TRANSCRIPTIONAL REGULATOR LEUO-RELATED"/>
    <property type="match status" value="1"/>
</dbReference>
<gene>
    <name evidence="6" type="ORF">HRJ34_10355</name>
</gene>
<keyword evidence="4" id="KW-0804">Transcription</keyword>
<dbReference type="RefSeq" id="WP_012050454.1">
    <property type="nucleotide sequence ID" value="NZ_CP059319.1"/>
</dbReference>
<accession>A0A975D6Z6</accession>
<dbReference type="PANTHER" id="PTHR30118:SF15">
    <property type="entry name" value="TRANSCRIPTIONAL REGULATORY PROTEIN"/>
    <property type="match status" value="1"/>
</dbReference>
<dbReference type="SUPFAM" id="SSF46785">
    <property type="entry name" value="Winged helix' DNA-binding domain"/>
    <property type="match status" value="1"/>
</dbReference>
<dbReference type="AlphaFoldDB" id="A0A975D6Z6"/>
<proteinExistence type="inferred from homology"/>
<dbReference type="CDD" id="cd08417">
    <property type="entry name" value="PBP2_Nitroaromatics_like"/>
    <property type="match status" value="1"/>
</dbReference>
<dbReference type="Proteomes" id="UP000664914">
    <property type="component" value="Chromosome"/>
</dbReference>
<dbReference type="InterPro" id="IPR037402">
    <property type="entry name" value="YidZ_PBP2"/>
</dbReference>
<evidence type="ECO:0000313" key="7">
    <source>
        <dbReference type="Proteomes" id="UP000664914"/>
    </source>
</evidence>
<keyword evidence="2" id="KW-0805">Transcription regulation</keyword>
<dbReference type="Gene3D" id="1.10.10.10">
    <property type="entry name" value="Winged helix-like DNA-binding domain superfamily/Winged helix DNA-binding domain"/>
    <property type="match status" value="1"/>
</dbReference>
<sequence length="309" mass="35088">MHLRGLDLNLLIALDALFTEKNVTRAAERINISQPGMSAALQKLRWHFSDPLLERVGRRMELTVRGRALADPVREILIKVRDLTDKPEEFDPATARRVFRIGATTFCSDILAAPLLCRIERIAPNISVQFEDLATDTVHRLVDGQLDFAITISARILSDEVNLDSSLSSLDLFTDAFVLVTSRQNSRVGDAVTFDQLCELPYIETRFGNVIAGISEQMWRQQPKQPQIRAWLPNFQLTLDTVSHTDMVAIVPLHLAQLHGDRYNVRTLPVPVEMPTIEERLFWHQRNDQDAGHSWFKGLLQETVQGFLS</sequence>
<reference evidence="6" key="1">
    <citation type="submission" date="2020-07" db="EMBL/GenBank/DDBJ databases">
        <authorList>
            <person name="Camacho E."/>
        </authorList>
    </citation>
    <scope>NUCLEOTIDE SEQUENCE</scope>
    <source>
        <strain evidence="6">MPO218</strain>
    </source>
</reference>
<protein>
    <submittedName>
        <fullName evidence="6">LysR family transcriptional regulator</fullName>
    </submittedName>
</protein>
<evidence type="ECO:0000313" key="6">
    <source>
        <dbReference type="EMBL" id="QTH23869.1"/>
    </source>
</evidence>
<dbReference type="PRINTS" id="PR00039">
    <property type="entry name" value="HTHLYSR"/>
</dbReference>
<comment type="similarity">
    <text evidence="1">Belongs to the LysR transcriptional regulatory family.</text>
</comment>
<keyword evidence="3" id="KW-0238">DNA-binding</keyword>
<organism evidence="6 7">
    <name type="scientific">Rhizorhabdus wittichii</name>
    <dbReference type="NCBI Taxonomy" id="160791"/>
    <lineage>
        <taxon>Bacteria</taxon>
        <taxon>Pseudomonadati</taxon>
        <taxon>Pseudomonadota</taxon>
        <taxon>Alphaproteobacteria</taxon>
        <taxon>Sphingomonadales</taxon>
        <taxon>Sphingomonadaceae</taxon>
        <taxon>Rhizorhabdus</taxon>
    </lineage>
</organism>
<dbReference type="OMA" id="FPRIKCY"/>
<evidence type="ECO:0000256" key="3">
    <source>
        <dbReference type="ARBA" id="ARBA00023125"/>
    </source>
</evidence>
<dbReference type="Pfam" id="PF03466">
    <property type="entry name" value="LysR_substrate"/>
    <property type="match status" value="1"/>
</dbReference>
<feature type="domain" description="HTH lysR-type" evidence="5">
    <location>
        <begin position="6"/>
        <end position="63"/>
    </location>
</feature>
<dbReference type="GO" id="GO:0003700">
    <property type="term" value="F:DNA-binding transcription factor activity"/>
    <property type="evidence" value="ECO:0007669"/>
    <property type="project" value="InterPro"/>
</dbReference>
<reference evidence="6" key="2">
    <citation type="submission" date="2021-04" db="EMBL/GenBank/DDBJ databases">
        <title>Isolation and genomic analysis of the ibuprofen-degrading bacterium Sphingomonas strain MPO218.</title>
        <authorList>
            <person name="Aulestia M."/>
            <person name="Flores A."/>
            <person name="Mangas E.L."/>
            <person name="Perez-Pulido A.J."/>
            <person name="Santero E."/>
            <person name="Camacho E.M."/>
        </authorList>
    </citation>
    <scope>NUCLEOTIDE SEQUENCE</scope>
    <source>
        <strain evidence="6">MPO218</strain>
    </source>
</reference>
<dbReference type="InterPro" id="IPR000847">
    <property type="entry name" value="LysR_HTH_N"/>
</dbReference>
<evidence type="ECO:0000256" key="4">
    <source>
        <dbReference type="ARBA" id="ARBA00023163"/>
    </source>
</evidence>
<dbReference type="InterPro" id="IPR050389">
    <property type="entry name" value="LysR-type_TF"/>
</dbReference>
<dbReference type="EMBL" id="CP059319">
    <property type="protein sequence ID" value="QTH23869.1"/>
    <property type="molecule type" value="Genomic_DNA"/>
</dbReference>